<evidence type="ECO:0000313" key="3">
    <source>
        <dbReference type="EMBL" id="BCK58989.1"/>
    </source>
</evidence>
<dbReference type="SUPFAM" id="SSF51679">
    <property type="entry name" value="Bacterial luciferase-like"/>
    <property type="match status" value="1"/>
</dbReference>
<name>A0A7G1KYB8_9NOCA</name>
<accession>A0A7G1KYB8</accession>
<evidence type="ECO:0000256" key="1">
    <source>
        <dbReference type="ARBA" id="ARBA00023002"/>
    </source>
</evidence>
<dbReference type="Proteomes" id="UP000516173">
    <property type="component" value="Chromosome"/>
</dbReference>
<evidence type="ECO:0000313" key="4">
    <source>
        <dbReference type="Proteomes" id="UP000516173"/>
    </source>
</evidence>
<dbReference type="Gene3D" id="3.20.20.30">
    <property type="entry name" value="Luciferase-like domain"/>
    <property type="match status" value="1"/>
</dbReference>
<proteinExistence type="predicted"/>
<dbReference type="Pfam" id="PF00296">
    <property type="entry name" value="Bac_luciferase"/>
    <property type="match status" value="1"/>
</dbReference>
<dbReference type="AlphaFoldDB" id="A0A7G1KYB8"/>
<dbReference type="KEGG" id="nwl:NWFMUON74_67610"/>
<dbReference type="EMBL" id="AP023396">
    <property type="protein sequence ID" value="BCK58989.1"/>
    <property type="molecule type" value="Genomic_DNA"/>
</dbReference>
<feature type="domain" description="Luciferase-like" evidence="2">
    <location>
        <begin position="15"/>
        <end position="242"/>
    </location>
</feature>
<evidence type="ECO:0000259" key="2">
    <source>
        <dbReference type="Pfam" id="PF00296"/>
    </source>
</evidence>
<dbReference type="InterPro" id="IPR011251">
    <property type="entry name" value="Luciferase-like_dom"/>
</dbReference>
<keyword evidence="1" id="KW-0560">Oxidoreductase</keyword>
<dbReference type="GO" id="GO:0016705">
    <property type="term" value="F:oxidoreductase activity, acting on paired donors, with incorporation or reduction of molecular oxygen"/>
    <property type="evidence" value="ECO:0007669"/>
    <property type="project" value="InterPro"/>
</dbReference>
<dbReference type="PANTHER" id="PTHR43244:SF1">
    <property type="entry name" value="5,10-METHYLENETETRAHYDROMETHANOPTERIN REDUCTASE"/>
    <property type="match status" value="1"/>
</dbReference>
<gene>
    <name evidence="3" type="ORF">NWFMUON74_67610</name>
</gene>
<dbReference type="InterPro" id="IPR050564">
    <property type="entry name" value="F420-G6PD/mer"/>
</dbReference>
<reference evidence="3 4" key="1">
    <citation type="submission" date="2020-08" db="EMBL/GenBank/DDBJ databases">
        <title>Genome Sequencing of Nocardia wallacei strain FMUON74 and assembly.</title>
        <authorList>
            <person name="Toyokawa M."/>
            <person name="Uesaka K."/>
        </authorList>
    </citation>
    <scope>NUCLEOTIDE SEQUENCE [LARGE SCALE GENOMIC DNA]</scope>
    <source>
        <strain evidence="3 4">FMUON74</strain>
    </source>
</reference>
<sequence>MVARRMTLEIGTILPTSTPDPGRPILGDVRAAARFAEEVGLDSVWSTDHLIASAPMLESTAVVATAAAVTERIQVGFGVLLLALRPPAWVAKQVATLQYLSGDRIVLGVGTGNPAHGDIGWRAAGQSFAGRGRRTDEALAILPDLIAGRTATLPDGTEAALSPGATVPPILVAGNGTAALRRAATYADGWIGLNPDIDELAGLTAELAELAAERSRPVPAVTIVAAPPDDLAQAVDKLSAYAAAGVTRVIVPPRDADWKAGYEFAAKVKSAL</sequence>
<dbReference type="InterPro" id="IPR036661">
    <property type="entry name" value="Luciferase-like_sf"/>
</dbReference>
<organism evidence="3 4">
    <name type="scientific">Nocardia wallacei</name>
    <dbReference type="NCBI Taxonomy" id="480035"/>
    <lineage>
        <taxon>Bacteria</taxon>
        <taxon>Bacillati</taxon>
        <taxon>Actinomycetota</taxon>
        <taxon>Actinomycetes</taxon>
        <taxon>Mycobacteriales</taxon>
        <taxon>Nocardiaceae</taxon>
        <taxon>Nocardia</taxon>
    </lineage>
</organism>
<dbReference type="PANTHER" id="PTHR43244">
    <property type="match status" value="1"/>
</dbReference>
<keyword evidence="4" id="KW-1185">Reference proteome</keyword>
<protein>
    <submittedName>
        <fullName evidence="3">LLM class F420-dependent oxidoreductase</fullName>
    </submittedName>
</protein>